<dbReference type="InterPro" id="IPR036388">
    <property type="entry name" value="WH-like_DNA-bd_sf"/>
</dbReference>
<keyword evidence="6" id="KW-1185">Reference proteome</keyword>
<comment type="caution">
    <text evidence="5">The sequence shown here is derived from an EMBL/GenBank/DDBJ whole genome shotgun (WGS) entry which is preliminary data.</text>
</comment>
<dbReference type="EMBL" id="JAUSVX010000001">
    <property type="protein sequence ID" value="MDQ0468236.1"/>
    <property type="molecule type" value="Genomic_DNA"/>
</dbReference>
<dbReference type="InterPro" id="IPR018356">
    <property type="entry name" value="Tscrpt_reg_HTH_DeoR_CS"/>
</dbReference>
<name>A0ABU0J1V9_9HYPH</name>
<dbReference type="SUPFAM" id="SSF100950">
    <property type="entry name" value="NagB/RpiA/CoA transferase-like"/>
    <property type="match status" value="1"/>
</dbReference>
<dbReference type="PANTHER" id="PTHR30363:SF55">
    <property type="entry name" value="HTH-TYPE TRANSCRIPTIONAL REGULATOR ULAR"/>
    <property type="match status" value="1"/>
</dbReference>
<evidence type="ECO:0000256" key="1">
    <source>
        <dbReference type="ARBA" id="ARBA00023015"/>
    </source>
</evidence>
<accession>A0ABU0J1V9</accession>
<dbReference type="Proteomes" id="UP001242480">
    <property type="component" value="Unassembled WGS sequence"/>
</dbReference>
<dbReference type="InterPro" id="IPR036390">
    <property type="entry name" value="WH_DNA-bd_sf"/>
</dbReference>
<dbReference type="InterPro" id="IPR001034">
    <property type="entry name" value="DeoR_HTH"/>
</dbReference>
<gene>
    <name evidence="5" type="ORF">QO011_001231</name>
</gene>
<evidence type="ECO:0000313" key="6">
    <source>
        <dbReference type="Proteomes" id="UP001242480"/>
    </source>
</evidence>
<dbReference type="PRINTS" id="PR00037">
    <property type="entry name" value="HTHLACR"/>
</dbReference>
<dbReference type="SUPFAM" id="SSF46785">
    <property type="entry name" value="Winged helix' DNA-binding domain"/>
    <property type="match status" value="1"/>
</dbReference>
<dbReference type="PROSITE" id="PS51000">
    <property type="entry name" value="HTH_DEOR_2"/>
    <property type="match status" value="1"/>
</dbReference>
<dbReference type="SMART" id="SM00420">
    <property type="entry name" value="HTH_DEOR"/>
    <property type="match status" value="1"/>
</dbReference>
<dbReference type="PROSITE" id="PS00894">
    <property type="entry name" value="HTH_DEOR_1"/>
    <property type="match status" value="1"/>
</dbReference>
<dbReference type="PANTHER" id="PTHR30363">
    <property type="entry name" value="HTH-TYPE TRANSCRIPTIONAL REGULATOR SRLR-RELATED"/>
    <property type="match status" value="1"/>
</dbReference>
<feature type="domain" description="HTH deoR-type" evidence="4">
    <location>
        <begin position="3"/>
        <end position="58"/>
    </location>
</feature>
<keyword evidence="1" id="KW-0805">Transcription regulation</keyword>
<keyword evidence="3" id="KW-0804">Transcription</keyword>
<protein>
    <submittedName>
        <fullName evidence="5">DeoR family ulaG and ulaABCDEF operon transcriptional repressor</fullName>
    </submittedName>
</protein>
<reference evidence="5 6" key="1">
    <citation type="submission" date="2023-07" db="EMBL/GenBank/DDBJ databases">
        <title>Genomic Encyclopedia of Type Strains, Phase IV (KMG-IV): sequencing the most valuable type-strain genomes for metagenomic binning, comparative biology and taxonomic classification.</title>
        <authorList>
            <person name="Goeker M."/>
        </authorList>
    </citation>
    <scope>NUCLEOTIDE SEQUENCE [LARGE SCALE GENOMIC DNA]</scope>
    <source>
        <strain evidence="5 6">DSM 19619</strain>
    </source>
</reference>
<evidence type="ECO:0000259" key="4">
    <source>
        <dbReference type="PROSITE" id="PS51000"/>
    </source>
</evidence>
<dbReference type="Pfam" id="PF00455">
    <property type="entry name" value="DeoRC"/>
    <property type="match status" value="1"/>
</dbReference>
<dbReference type="SMART" id="SM01134">
    <property type="entry name" value="DeoRC"/>
    <property type="match status" value="1"/>
</dbReference>
<evidence type="ECO:0000256" key="2">
    <source>
        <dbReference type="ARBA" id="ARBA00023125"/>
    </source>
</evidence>
<keyword evidence="2" id="KW-0238">DNA-binding</keyword>
<evidence type="ECO:0000256" key="3">
    <source>
        <dbReference type="ARBA" id="ARBA00023163"/>
    </source>
</evidence>
<dbReference type="InterPro" id="IPR050313">
    <property type="entry name" value="Carb_Metab_HTH_regulators"/>
</dbReference>
<proteinExistence type="predicted"/>
<dbReference type="InterPro" id="IPR014036">
    <property type="entry name" value="DeoR-like_C"/>
</dbReference>
<sequence>MHERERWQAILEQVRQRAVMPVRDLAGLLDASPATLRRDLTKLAEMGLLRRVHGAVEAVSQDDRPQLATRSFDVSRTLNGARKRVIARAAVDLCRDGESIIINGGTTTGQMIEFLRPRRLHILTNSFPVAEALVHDSENRIVLPGGEIYREQNVIVSPFDDDSIQHYTASKMFMSALSIGPLGVIEGDPLLARAEAKLLKRAADLIVLADSSKFEPRGNMAVAPLSRIHTLITDDAAPASGLAMLRDAGVRVIIAQDEEAMIHAA</sequence>
<dbReference type="InterPro" id="IPR037171">
    <property type="entry name" value="NagB/RpiA_transferase-like"/>
</dbReference>
<dbReference type="RefSeq" id="WP_307269039.1">
    <property type="nucleotide sequence ID" value="NZ_JAUSVX010000001.1"/>
</dbReference>
<dbReference type="Gene3D" id="1.10.10.10">
    <property type="entry name" value="Winged helix-like DNA-binding domain superfamily/Winged helix DNA-binding domain"/>
    <property type="match status" value="1"/>
</dbReference>
<organism evidence="5 6">
    <name type="scientific">Labrys wisconsinensis</name>
    <dbReference type="NCBI Taxonomy" id="425677"/>
    <lineage>
        <taxon>Bacteria</taxon>
        <taxon>Pseudomonadati</taxon>
        <taxon>Pseudomonadota</taxon>
        <taxon>Alphaproteobacteria</taxon>
        <taxon>Hyphomicrobiales</taxon>
        <taxon>Xanthobacteraceae</taxon>
        <taxon>Labrys</taxon>
    </lineage>
</organism>
<evidence type="ECO:0000313" key="5">
    <source>
        <dbReference type="EMBL" id="MDQ0468236.1"/>
    </source>
</evidence>
<dbReference type="Pfam" id="PF08220">
    <property type="entry name" value="HTH_DeoR"/>
    <property type="match status" value="1"/>
</dbReference>